<reference evidence="2 3" key="1">
    <citation type="submission" date="2014-04" db="EMBL/GenBank/DDBJ databases">
        <authorList>
            <consortium name="DOE Joint Genome Institute"/>
            <person name="Kuo A."/>
            <person name="Gay G."/>
            <person name="Dore J."/>
            <person name="Kohler A."/>
            <person name="Nagy L.G."/>
            <person name="Floudas D."/>
            <person name="Copeland A."/>
            <person name="Barry K.W."/>
            <person name="Cichocki N."/>
            <person name="Veneault-Fourrey C."/>
            <person name="LaButti K."/>
            <person name="Lindquist E.A."/>
            <person name="Lipzen A."/>
            <person name="Lundell T."/>
            <person name="Morin E."/>
            <person name="Murat C."/>
            <person name="Sun H."/>
            <person name="Tunlid A."/>
            <person name="Henrissat B."/>
            <person name="Grigoriev I.V."/>
            <person name="Hibbett D.S."/>
            <person name="Martin F."/>
            <person name="Nordberg H.P."/>
            <person name="Cantor M.N."/>
            <person name="Hua S.X."/>
        </authorList>
    </citation>
    <scope>NUCLEOTIDE SEQUENCE [LARGE SCALE GENOMIC DNA]</scope>
    <source>
        <strain evidence="3">h7</strain>
    </source>
</reference>
<evidence type="ECO:0000313" key="3">
    <source>
        <dbReference type="Proteomes" id="UP000053424"/>
    </source>
</evidence>
<dbReference type="AlphaFoldDB" id="A0A0C3CEJ8"/>
<dbReference type="HOGENOM" id="CLU_035509_6_1_1"/>
<evidence type="ECO:0000256" key="1">
    <source>
        <dbReference type="SAM" id="Phobius"/>
    </source>
</evidence>
<dbReference type="OrthoDB" id="3349377at2759"/>
<feature type="transmembrane region" description="Helical" evidence="1">
    <location>
        <begin position="119"/>
        <end position="139"/>
    </location>
</feature>
<feature type="transmembrane region" description="Helical" evidence="1">
    <location>
        <begin position="87"/>
        <end position="107"/>
    </location>
</feature>
<keyword evidence="1" id="KW-0472">Membrane</keyword>
<reference evidence="3" key="2">
    <citation type="submission" date="2015-01" db="EMBL/GenBank/DDBJ databases">
        <title>Evolutionary Origins and Diversification of the Mycorrhizal Mutualists.</title>
        <authorList>
            <consortium name="DOE Joint Genome Institute"/>
            <consortium name="Mycorrhizal Genomics Consortium"/>
            <person name="Kohler A."/>
            <person name="Kuo A."/>
            <person name="Nagy L.G."/>
            <person name="Floudas D."/>
            <person name="Copeland A."/>
            <person name="Barry K.W."/>
            <person name="Cichocki N."/>
            <person name="Veneault-Fourrey C."/>
            <person name="LaButti K."/>
            <person name="Lindquist E.A."/>
            <person name="Lipzen A."/>
            <person name="Lundell T."/>
            <person name="Morin E."/>
            <person name="Murat C."/>
            <person name="Riley R."/>
            <person name="Ohm R."/>
            <person name="Sun H."/>
            <person name="Tunlid A."/>
            <person name="Henrissat B."/>
            <person name="Grigoriev I.V."/>
            <person name="Hibbett D.S."/>
            <person name="Martin F."/>
        </authorList>
    </citation>
    <scope>NUCLEOTIDE SEQUENCE [LARGE SCALE GENOMIC DNA]</scope>
    <source>
        <strain evidence="3">h7</strain>
    </source>
</reference>
<protein>
    <submittedName>
        <fullName evidence="2">Uncharacterized protein</fullName>
    </submittedName>
</protein>
<sequence>MPKVLTADDIANLRNQAIPRYVTLAALTWVIQDYFITVEDEATGYIFLVTETKLRCIHLLLWMRYYTVLLLLLDTLGFFVYPGPKTVTANAVLSAISLWSVEVIMQFRIYLLFDRSKRVAFVNGALFAISIAIFIWMKIDNALYALGHRPKRGACSTGDTRWAQWPPGTYILPTILVLAMILVNNIHNPATLFELVLFGMAMYKAVVSYAEKVKLNGRQPLSAILLHGNIMYFFV</sequence>
<dbReference type="EMBL" id="KN831777">
    <property type="protein sequence ID" value="KIM42604.1"/>
    <property type="molecule type" value="Genomic_DNA"/>
</dbReference>
<dbReference type="Proteomes" id="UP000053424">
    <property type="component" value="Unassembled WGS sequence"/>
</dbReference>
<keyword evidence="3" id="KW-1185">Reference proteome</keyword>
<feature type="transmembrane region" description="Helical" evidence="1">
    <location>
        <begin position="168"/>
        <end position="185"/>
    </location>
</feature>
<feature type="transmembrane region" description="Helical" evidence="1">
    <location>
        <begin position="192"/>
        <end position="210"/>
    </location>
</feature>
<name>A0A0C3CEJ8_HEBCY</name>
<organism evidence="2 3">
    <name type="scientific">Hebeloma cylindrosporum</name>
    <dbReference type="NCBI Taxonomy" id="76867"/>
    <lineage>
        <taxon>Eukaryota</taxon>
        <taxon>Fungi</taxon>
        <taxon>Dikarya</taxon>
        <taxon>Basidiomycota</taxon>
        <taxon>Agaricomycotina</taxon>
        <taxon>Agaricomycetes</taxon>
        <taxon>Agaricomycetidae</taxon>
        <taxon>Agaricales</taxon>
        <taxon>Agaricineae</taxon>
        <taxon>Hymenogastraceae</taxon>
        <taxon>Hebeloma</taxon>
    </lineage>
</organism>
<evidence type="ECO:0000313" key="2">
    <source>
        <dbReference type="EMBL" id="KIM42604.1"/>
    </source>
</evidence>
<accession>A0A0C3CEJ8</accession>
<proteinExistence type="predicted"/>
<keyword evidence="1" id="KW-1133">Transmembrane helix</keyword>
<feature type="transmembrane region" description="Helical" evidence="1">
    <location>
        <begin position="63"/>
        <end position="81"/>
    </location>
</feature>
<gene>
    <name evidence="2" type="ORF">M413DRAFT_26634</name>
</gene>
<keyword evidence="1" id="KW-0812">Transmembrane</keyword>